<dbReference type="Pfam" id="PF25583">
    <property type="entry name" value="WCX"/>
    <property type="match status" value="1"/>
</dbReference>
<gene>
    <name evidence="3" type="ordered locus">Desac_0890</name>
</gene>
<dbReference type="InterPro" id="IPR051534">
    <property type="entry name" value="CBASS_pafABC_assoc_protein"/>
</dbReference>
<dbReference type="Pfam" id="PF13280">
    <property type="entry name" value="WYL"/>
    <property type="match status" value="1"/>
</dbReference>
<dbReference type="EMBL" id="CP002629">
    <property type="protein sequence ID" value="AEB08765.1"/>
    <property type="molecule type" value="Genomic_DNA"/>
</dbReference>
<name>F2NGZ4_DESAR</name>
<evidence type="ECO:0000313" key="4">
    <source>
        <dbReference type="Proteomes" id="UP000000483"/>
    </source>
</evidence>
<evidence type="ECO:0000259" key="1">
    <source>
        <dbReference type="Pfam" id="PF13280"/>
    </source>
</evidence>
<evidence type="ECO:0000313" key="3">
    <source>
        <dbReference type="EMBL" id="AEB08765.1"/>
    </source>
</evidence>
<evidence type="ECO:0000259" key="2">
    <source>
        <dbReference type="Pfam" id="PF25583"/>
    </source>
</evidence>
<dbReference type="STRING" id="880072.Desac_0890"/>
<feature type="domain" description="WCX" evidence="2">
    <location>
        <begin position="252"/>
        <end position="329"/>
    </location>
</feature>
<proteinExistence type="predicted"/>
<protein>
    <recommendedName>
        <fullName evidence="5">WYL domain-containing protein</fullName>
    </recommendedName>
</protein>
<dbReference type="AlphaFoldDB" id="F2NGZ4"/>
<reference evidence="4" key="2">
    <citation type="submission" date="2011-03" db="EMBL/GenBank/DDBJ databases">
        <title>The complete genome of Desulfobacca acetoxidans DSM 11109.</title>
        <authorList>
            <consortium name="US DOE Joint Genome Institute (JGI-PGF)"/>
            <person name="Lucas S."/>
            <person name="Copeland A."/>
            <person name="Lapidus A."/>
            <person name="Bruce D."/>
            <person name="Goodwin L."/>
            <person name="Pitluck S."/>
            <person name="Peters L."/>
            <person name="Kyrpides N."/>
            <person name="Mavromatis K."/>
            <person name="Ivanova N."/>
            <person name="Ovchinnikova G."/>
            <person name="Teshima H."/>
            <person name="Detter J.C."/>
            <person name="Han C."/>
            <person name="Land M."/>
            <person name="Hauser L."/>
            <person name="Markowitz V."/>
            <person name="Cheng J.-F."/>
            <person name="Hugenholtz P."/>
            <person name="Woyke T."/>
            <person name="Wu D."/>
            <person name="Spring S."/>
            <person name="Schueler E."/>
            <person name="Brambilla E."/>
            <person name="Klenk H.-P."/>
            <person name="Eisen J.A."/>
        </authorList>
    </citation>
    <scope>NUCLEOTIDE SEQUENCE [LARGE SCALE GENOMIC DNA]</scope>
    <source>
        <strain evidence="4">ATCC 700848 / DSM 11109 / ASRB2</strain>
    </source>
</reference>
<keyword evidence="4" id="KW-1185">Reference proteome</keyword>
<sequence length="340" mass="39575">MNEKRKPTYPAALNMAKLIYTLATQGRSLNLEDILRILDISERTVRRYLKAINEFLTNRQGEPLIKVIKTGGIERWRLNETMPLEATPYQLMSLYLGSILMSSLDQTVVRDGLMDMFSDLEGTIPLAQRALLKNYQKKFYTTGFGSRRYEDMDDHIDMVLRGLLNQYKLELHYRSQKGERDYLVQPYTLVMHRDALYLNAWVDSYGEIRTFRVDNILQAKLTKDYFDYPIDYSPELFYEKSFGVYKGDDGSRITVVIEFPETLYDYVANRSWIANQEISPVQNGKFQMKVVVSNLFEIFHWVMGIGSEAKVIGPEELIEMVKGEAQKILGSYNKMVYESI</sequence>
<reference evidence="3 4" key="1">
    <citation type="journal article" date="2011" name="Stand. Genomic Sci.">
        <title>Complete genome sequence of the acetate-degrading sulfate reducer Desulfobacca acetoxidans type strain (ASRB2).</title>
        <authorList>
            <person name="Goker M."/>
            <person name="Teshima H."/>
            <person name="Lapidus A."/>
            <person name="Nolan M."/>
            <person name="Lucas S."/>
            <person name="Hammon N."/>
            <person name="Deshpande S."/>
            <person name="Cheng J.F."/>
            <person name="Tapia R."/>
            <person name="Han C."/>
            <person name="Goodwin L."/>
            <person name="Pitluck S."/>
            <person name="Huntemann M."/>
            <person name="Liolios K."/>
            <person name="Ivanova N."/>
            <person name="Pagani I."/>
            <person name="Mavromatis K."/>
            <person name="Ovchinikova G."/>
            <person name="Pati A."/>
            <person name="Chen A."/>
            <person name="Palaniappan K."/>
            <person name="Land M."/>
            <person name="Hauser L."/>
            <person name="Brambilla E.M."/>
            <person name="Rohde M."/>
            <person name="Spring S."/>
            <person name="Detter J.C."/>
            <person name="Woyke T."/>
            <person name="Bristow J."/>
            <person name="Eisen J.A."/>
            <person name="Markowitz V."/>
            <person name="Hugenholtz P."/>
            <person name="Kyrpides N.C."/>
            <person name="Klenk H.P."/>
        </authorList>
    </citation>
    <scope>NUCLEOTIDE SEQUENCE [LARGE SCALE GENOMIC DNA]</scope>
    <source>
        <strain evidence="4">ATCC 700848 / DSM 11109 / ASRB2</strain>
    </source>
</reference>
<dbReference type="InterPro" id="IPR057727">
    <property type="entry name" value="WCX_dom"/>
</dbReference>
<dbReference type="PANTHER" id="PTHR34580">
    <property type="match status" value="1"/>
</dbReference>
<dbReference type="eggNOG" id="COG2378">
    <property type="taxonomic scope" value="Bacteria"/>
</dbReference>
<dbReference type="KEGG" id="dao:Desac_0890"/>
<dbReference type="PROSITE" id="PS52050">
    <property type="entry name" value="WYL"/>
    <property type="match status" value="1"/>
</dbReference>
<dbReference type="InterPro" id="IPR026881">
    <property type="entry name" value="WYL_dom"/>
</dbReference>
<evidence type="ECO:0008006" key="5">
    <source>
        <dbReference type="Google" id="ProtNLM"/>
    </source>
</evidence>
<organism evidence="3 4">
    <name type="scientific">Desulfobacca acetoxidans (strain ATCC 700848 / DSM 11109 / ASRB2)</name>
    <dbReference type="NCBI Taxonomy" id="880072"/>
    <lineage>
        <taxon>Bacteria</taxon>
        <taxon>Pseudomonadati</taxon>
        <taxon>Thermodesulfobacteriota</taxon>
        <taxon>Desulfobaccia</taxon>
        <taxon>Desulfobaccales</taxon>
        <taxon>Desulfobaccaceae</taxon>
        <taxon>Desulfobacca</taxon>
    </lineage>
</organism>
<feature type="domain" description="WYL" evidence="1">
    <location>
        <begin position="155"/>
        <end position="220"/>
    </location>
</feature>
<dbReference type="OrthoDB" id="9787242at2"/>
<accession>F2NGZ4</accession>
<dbReference type="Proteomes" id="UP000000483">
    <property type="component" value="Chromosome"/>
</dbReference>
<dbReference type="PANTHER" id="PTHR34580:SF1">
    <property type="entry name" value="PROTEIN PAFC"/>
    <property type="match status" value="1"/>
</dbReference>
<dbReference type="HOGENOM" id="CLU_041141_4_1_7"/>